<name>A0A3G8M2K4_9HYPH</name>
<reference evidence="2 3" key="1">
    <citation type="submission" date="2018-11" db="EMBL/GenBank/DDBJ databases">
        <title>Genome squencing of methanotrophic bacteria isolated from alkaline groundwater in Korea.</title>
        <authorList>
            <person name="Nguyen L.N."/>
        </authorList>
    </citation>
    <scope>NUCLEOTIDE SEQUENCE [LARGE SCALE GENOMIC DNA]</scope>
    <source>
        <strain evidence="2 3">GW6</strain>
    </source>
</reference>
<evidence type="ECO:0000256" key="1">
    <source>
        <dbReference type="SAM" id="SignalP"/>
    </source>
</evidence>
<dbReference type="AlphaFoldDB" id="A0A3G8M2K4"/>
<dbReference type="Pfam" id="PF07396">
    <property type="entry name" value="Porin_O_P"/>
    <property type="match status" value="2"/>
</dbReference>
<dbReference type="KEGG" id="mros:EHO51_05300"/>
<keyword evidence="1" id="KW-0732">Signal</keyword>
<gene>
    <name evidence="2" type="ORF">EHO51_05300</name>
</gene>
<dbReference type="Proteomes" id="UP000273982">
    <property type="component" value="Chromosome"/>
</dbReference>
<sequence length="656" mass="71084">MKARGWDMAITRFNQSLALATVGALLSTTGQAADSATEARLRMLEAEIARLRPLEAEVAKLRHETRGAKAQANIATNVANAAVVAKGPPGPPPPPPVFVSFRNGLFVETADKQFSFKIGGRLFVDGGGTVGSPGNGWQGNVGFGQARLEVEGTFRPWFYKIQYDFANSTTQLWNTNLPNANGGTGLQFWSRNYVTDRNFLWGGFRDAYLGLQDPRLSHPLLAEPVYFKIGSQYESFSLEALASSKYRDTIERPLAVDAIAPFRHIGVAAGMIGKDNWTAHFGLYSLSFQDLNARPVNTSSGNAGVLAPAYSGYGVKNANWYQPWGGGAYWETTGRVTWAPILDEHRLVHLGVAGSYHQPNNATAYSDDRNSAPGNRLGSEANVLGTNFLGTTDLSCGRFAQSAPLVAGAVNFNQYSAAGNCIKDIEKVDLEAAFSYENFFVQGEWLMANYNRNTSAAQQFALTQLAQLGAASPAQGLFISPGNSNYVTTGGYVQGEWWITGEEKAQSYDMKDKNGVTFGQLKIKDPFMRGGWGAWGLVGRWSVLNLNNGPYQGASLYNNLAVANNAFGLFGGLPGTPAQIANATLLQNVIANSGVYGGYQQNVTAGVNWYPDNGIAFQFNATHVMSLKSPLNWNNQSSYESGSHPTFLEMRAKVYF</sequence>
<proteinExistence type="predicted"/>
<dbReference type="InterPro" id="IPR023614">
    <property type="entry name" value="Porin_dom_sf"/>
</dbReference>
<dbReference type="InterPro" id="IPR010870">
    <property type="entry name" value="Porin_O/P"/>
</dbReference>
<feature type="signal peptide" evidence="1">
    <location>
        <begin position="1"/>
        <end position="32"/>
    </location>
</feature>
<protein>
    <submittedName>
        <fullName evidence="2">Carbohydrate porin</fullName>
    </submittedName>
</protein>
<evidence type="ECO:0000313" key="3">
    <source>
        <dbReference type="Proteomes" id="UP000273982"/>
    </source>
</evidence>
<accession>A0A3G8M2K4</accession>
<dbReference type="EMBL" id="CP034086">
    <property type="protein sequence ID" value="AZG76193.1"/>
    <property type="molecule type" value="Genomic_DNA"/>
</dbReference>
<feature type="chain" id="PRO_5018054504" evidence="1">
    <location>
        <begin position="33"/>
        <end position="656"/>
    </location>
</feature>
<organism evidence="2 3">
    <name type="scientific">Methylocystis rosea</name>
    <dbReference type="NCBI Taxonomy" id="173366"/>
    <lineage>
        <taxon>Bacteria</taxon>
        <taxon>Pseudomonadati</taxon>
        <taxon>Pseudomonadota</taxon>
        <taxon>Alphaproteobacteria</taxon>
        <taxon>Hyphomicrobiales</taxon>
        <taxon>Methylocystaceae</taxon>
        <taxon>Methylocystis</taxon>
    </lineage>
</organism>
<evidence type="ECO:0000313" key="2">
    <source>
        <dbReference type="EMBL" id="AZG76193.1"/>
    </source>
</evidence>
<dbReference type="Gene3D" id="2.40.160.10">
    <property type="entry name" value="Porin"/>
    <property type="match status" value="1"/>
</dbReference>